<dbReference type="Proteomes" id="UP000516437">
    <property type="component" value="Chromosome 5"/>
</dbReference>
<evidence type="ECO:0000313" key="3">
    <source>
        <dbReference type="Proteomes" id="UP000516437"/>
    </source>
</evidence>
<reference evidence="2 3" key="1">
    <citation type="journal article" date="2019" name="Plant Biotechnol. J.">
        <title>The red bayberry genome and genetic basis of sex determination.</title>
        <authorList>
            <person name="Jia H.M."/>
            <person name="Jia H.J."/>
            <person name="Cai Q.L."/>
            <person name="Wang Y."/>
            <person name="Zhao H.B."/>
            <person name="Yang W.F."/>
            <person name="Wang G.Y."/>
            <person name="Li Y.H."/>
            <person name="Zhan D.L."/>
            <person name="Shen Y.T."/>
            <person name="Niu Q.F."/>
            <person name="Chang L."/>
            <person name="Qiu J."/>
            <person name="Zhao L."/>
            <person name="Xie H.B."/>
            <person name="Fu W.Y."/>
            <person name="Jin J."/>
            <person name="Li X.W."/>
            <person name="Jiao Y."/>
            <person name="Zhou C.C."/>
            <person name="Tu T."/>
            <person name="Chai C.Y."/>
            <person name="Gao J.L."/>
            <person name="Fan L.J."/>
            <person name="van de Weg E."/>
            <person name="Wang J.Y."/>
            <person name="Gao Z.S."/>
        </authorList>
    </citation>
    <scope>NUCLEOTIDE SEQUENCE [LARGE SCALE GENOMIC DNA]</scope>
    <source>
        <tissue evidence="2">Leaves</tissue>
    </source>
</reference>
<dbReference type="PANTHER" id="PTHR32278">
    <property type="entry name" value="F-BOX DOMAIN-CONTAINING PROTEIN"/>
    <property type="match status" value="1"/>
</dbReference>
<evidence type="ECO:0000313" key="2">
    <source>
        <dbReference type="EMBL" id="KAB1212095.1"/>
    </source>
</evidence>
<organism evidence="2 3">
    <name type="scientific">Morella rubra</name>
    <name type="common">Chinese bayberry</name>
    <dbReference type="NCBI Taxonomy" id="262757"/>
    <lineage>
        <taxon>Eukaryota</taxon>
        <taxon>Viridiplantae</taxon>
        <taxon>Streptophyta</taxon>
        <taxon>Embryophyta</taxon>
        <taxon>Tracheophyta</taxon>
        <taxon>Spermatophyta</taxon>
        <taxon>Magnoliopsida</taxon>
        <taxon>eudicotyledons</taxon>
        <taxon>Gunneridae</taxon>
        <taxon>Pentapetalae</taxon>
        <taxon>rosids</taxon>
        <taxon>fabids</taxon>
        <taxon>Fagales</taxon>
        <taxon>Myricaceae</taxon>
        <taxon>Morella</taxon>
    </lineage>
</organism>
<sequence length="263" mass="29565">MEQSEKDRKKLRSPQVSSRMGVARLNPKIPGTRVWQSLSNITRDQPEERARQGSAEEALSLVSKAFESAAASKLVWERFLPLDYKRIVSESVSSASSSASSLNVLPKRDLYFFLSRQPILVSNGNRSFAIDKLSGKICYMLGARALTIILGDNPDSWEWVSAAELRLRAQCRSQLSLTLRSGNKMEGNASIGYLCSRKASGTPEGRHPHWREDEWTETEIGEFFNGQDDGVVENLEMRLREIEGGDWKSGLVIYGIELRPKEK</sequence>
<evidence type="ECO:0000256" key="1">
    <source>
        <dbReference type="SAM" id="MobiDB-lite"/>
    </source>
</evidence>
<evidence type="ECO:0008006" key="4">
    <source>
        <dbReference type="Google" id="ProtNLM"/>
    </source>
</evidence>
<keyword evidence="3" id="KW-1185">Reference proteome</keyword>
<dbReference type="EMBL" id="RXIC02000023">
    <property type="protein sequence ID" value="KAB1212095.1"/>
    <property type="molecule type" value="Genomic_DNA"/>
</dbReference>
<dbReference type="AlphaFoldDB" id="A0A6A1VHN1"/>
<gene>
    <name evidence="2" type="ORF">CJ030_MR5G001793</name>
</gene>
<accession>A0A6A1VHN1</accession>
<feature type="region of interest" description="Disordered" evidence="1">
    <location>
        <begin position="1"/>
        <end position="23"/>
    </location>
</feature>
<proteinExistence type="predicted"/>
<dbReference type="Pfam" id="PF14299">
    <property type="entry name" value="PP2"/>
    <property type="match status" value="1"/>
</dbReference>
<protein>
    <recommendedName>
        <fullName evidence="4">F-box protein PP2-B10</fullName>
    </recommendedName>
</protein>
<comment type="caution">
    <text evidence="2">The sequence shown here is derived from an EMBL/GenBank/DDBJ whole genome shotgun (WGS) entry which is preliminary data.</text>
</comment>
<dbReference type="PANTHER" id="PTHR32278:SF136">
    <property type="entry name" value="F-BOX PROTEIN PP2-B10-LIKE"/>
    <property type="match status" value="1"/>
</dbReference>
<name>A0A6A1VHN1_9ROSI</name>
<dbReference type="OrthoDB" id="1918565at2759"/>
<dbReference type="InterPro" id="IPR025886">
    <property type="entry name" value="PP2-like"/>
</dbReference>